<dbReference type="Proteomes" id="UP000886998">
    <property type="component" value="Unassembled WGS sequence"/>
</dbReference>
<evidence type="ECO:0000313" key="1">
    <source>
        <dbReference type="EMBL" id="GFY67250.1"/>
    </source>
</evidence>
<dbReference type="EMBL" id="BMAV01016469">
    <property type="protein sequence ID" value="GFY67250.1"/>
    <property type="molecule type" value="Genomic_DNA"/>
</dbReference>
<evidence type="ECO:0000313" key="2">
    <source>
        <dbReference type="Proteomes" id="UP000886998"/>
    </source>
</evidence>
<dbReference type="GO" id="GO:0071897">
    <property type="term" value="P:DNA biosynthetic process"/>
    <property type="evidence" value="ECO:0007669"/>
    <property type="project" value="UniProtKB-ARBA"/>
</dbReference>
<proteinExistence type="predicted"/>
<organism evidence="1 2">
    <name type="scientific">Trichonephila inaurata madagascariensis</name>
    <dbReference type="NCBI Taxonomy" id="2747483"/>
    <lineage>
        <taxon>Eukaryota</taxon>
        <taxon>Metazoa</taxon>
        <taxon>Ecdysozoa</taxon>
        <taxon>Arthropoda</taxon>
        <taxon>Chelicerata</taxon>
        <taxon>Arachnida</taxon>
        <taxon>Araneae</taxon>
        <taxon>Araneomorphae</taxon>
        <taxon>Entelegynae</taxon>
        <taxon>Araneoidea</taxon>
        <taxon>Nephilidae</taxon>
        <taxon>Trichonephila</taxon>
        <taxon>Trichonephila inaurata</taxon>
    </lineage>
</organism>
<accession>A0A8X7CIW3</accession>
<dbReference type="AlphaFoldDB" id="A0A8X7CIW3"/>
<comment type="caution">
    <text evidence="1">The sequence shown here is derived from an EMBL/GenBank/DDBJ whole genome shotgun (WGS) entry which is preliminary data.</text>
</comment>
<protein>
    <submittedName>
        <fullName evidence="1">Retrovirus-related Pol polyprotein from transposon 17.6</fullName>
    </submittedName>
</protein>
<dbReference type="InterPro" id="IPR053134">
    <property type="entry name" value="RNA-dir_DNA_polymerase"/>
</dbReference>
<dbReference type="OrthoDB" id="6434338at2759"/>
<name>A0A8X7CIW3_9ARAC</name>
<keyword evidence="2" id="KW-1185">Reference proteome</keyword>
<dbReference type="InterPro" id="IPR043502">
    <property type="entry name" value="DNA/RNA_pol_sf"/>
</dbReference>
<dbReference type="PANTHER" id="PTHR24559">
    <property type="entry name" value="TRANSPOSON TY3-I GAG-POL POLYPROTEIN"/>
    <property type="match status" value="1"/>
</dbReference>
<dbReference type="SUPFAM" id="SSF56672">
    <property type="entry name" value="DNA/RNA polymerases"/>
    <property type="match status" value="1"/>
</dbReference>
<dbReference type="PANTHER" id="PTHR24559:SF444">
    <property type="entry name" value="REVERSE TRANSCRIPTASE DOMAIN-CONTAINING PROTEIN"/>
    <property type="match status" value="1"/>
</dbReference>
<dbReference type="Gene3D" id="3.10.10.10">
    <property type="entry name" value="HIV Type 1 Reverse Transcriptase, subunit A, domain 1"/>
    <property type="match status" value="1"/>
</dbReference>
<reference evidence="1" key="1">
    <citation type="submission" date="2020-08" db="EMBL/GenBank/DDBJ databases">
        <title>Multicomponent nature underlies the extraordinary mechanical properties of spider dragline silk.</title>
        <authorList>
            <person name="Kono N."/>
            <person name="Nakamura H."/>
            <person name="Mori M."/>
            <person name="Yoshida Y."/>
            <person name="Ohtoshi R."/>
            <person name="Malay A.D."/>
            <person name="Moran D.A.P."/>
            <person name="Tomita M."/>
            <person name="Numata K."/>
            <person name="Arakawa K."/>
        </authorList>
    </citation>
    <scope>NUCLEOTIDE SEQUENCE</scope>
</reference>
<sequence length="202" mass="23414">MVDLKGKRDTIYHVNFMKPYDRRPEAVNLVIEEISEDIEKNAEIPYPLKRSTTFDYEEVCKESHLLDKLSTDQIKELKNVIIKNRKVFFSDPGTTHLMKMDIELISEKPIKTKPCPMSPRQTNILKDEINRLLDLGVIEIGQSDFTSPLILVESPYRDPRPCVDYCRLNGVTHIEFFPLPNIEENCGKGWRCTICDGLSRLE</sequence>
<gene>
    <name evidence="1" type="primary">pol_1403</name>
    <name evidence="1" type="ORF">TNIN_228491</name>
</gene>